<dbReference type="Pfam" id="PF07007">
    <property type="entry name" value="LprI"/>
    <property type="match status" value="1"/>
</dbReference>
<keyword evidence="4" id="KW-1185">Reference proteome</keyword>
<dbReference type="KEGG" id="pacr:FXN63_12050"/>
<dbReference type="OrthoDB" id="7340239at2"/>
<evidence type="ECO:0000256" key="1">
    <source>
        <dbReference type="SAM" id="SignalP"/>
    </source>
</evidence>
<keyword evidence="1" id="KW-0732">Signal</keyword>
<feature type="domain" description="Lysozyme inhibitor LprI-like N-terminal" evidence="2">
    <location>
        <begin position="173"/>
        <end position="240"/>
    </location>
</feature>
<gene>
    <name evidence="3" type="ORF">FXN63_12050</name>
</gene>
<reference evidence="3 4" key="1">
    <citation type="submission" date="2019-08" db="EMBL/GenBank/DDBJ databases">
        <title>Amphibian skin-associated Pigmentiphaga: genome sequence and occurrence across geography and hosts.</title>
        <authorList>
            <person name="Bletz M.C."/>
            <person name="Bunk B."/>
            <person name="Sproeer C."/>
            <person name="Biwer P."/>
            <person name="Reiter S."/>
            <person name="Rabemananjara F.C.E."/>
            <person name="Schulz S."/>
            <person name="Overmann J."/>
            <person name="Vences M."/>
        </authorList>
    </citation>
    <scope>NUCLEOTIDE SEQUENCE [LARGE SCALE GENOMIC DNA]</scope>
    <source>
        <strain evidence="3 4">Mada1488</strain>
    </source>
</reference>
<feature type="signal peptide" evidence="1">
    <location>
        <begin position="1"/>
        <end position="31"/>
    </location>
</feature>
<evidence type="ECO:0000313" key="3">
    <source>
        <dbReference type="EMBL" id="QEI06481.1"/>
    </source>
</evidence>
<accession>A0A5C0B0V8</accession>
<dbReference type="EMBL" id="CP043046">
    <property type="protein sequence ID" value="QEI06481.1"/>
    <property type="molecule type" value="Genomic_DNA"/>
</dbReference>
<sequence>MTLRALFAASGFAASLLAASLLALTPAPVQAEGFFRASLEAVDLGAWPEVRVLLRLEDEGSESGLDDSTALPNPYSKIDCPARACWRVKQLEESGVPVTLRGQVTAPIQARSAEQFLWLRYHSNRPQPGEAELQIALETSYGGNRTAADQPELPLLDATDTDLIRLSPWPYLAKRWDVFLNQEFQAVRDNIPPEARAALIQAQRAWIRYRDAFCALAGSTQSEGHAQCIALRTVARSVELQTSRHNLDGLYARRRQAGLGAPVPLQ</sequence>
<dbReference type="RefSeq" id="WP_148815135.1">
    <property type="nucleotide sequence ID" value="NZ_CP043046.1"/>
</dbReference>
<protein>
    <submittedName>
        <fullName evidence="3">DUF1311 domain-containing protein</fullName>
    </submittedName>
</protein>
<proteinExistence type="predicted"/>
<evidence type="ECO:0000259" key="2">
    <source>
        <dbReference type="Pfam" id="PF07007"/>
    </source>
</evidence>
<dbReference type="Proteomes" id="UP000325161">
    <property type="component" value="Chromosome"/>
</dbReference>
<evidence type="ECO:0000313" key="4">
    <source>
        <dbReference type="Proteomes" id="UP000325161"/>
    </source>
</evidence>
<organism evidence="3 4">
    <name type="scientific">Pigmentiphaga aceris</name>
    <dbReference type="NCBI Taxonomy" id="1940612"/>
    <lineage>
        <taxon>Bacteria</taxon>
        <taxon>Pseudomonadati</taxon>
        <taxon>Pseudomonadota</taxon>
        <taxon>Betaproteobacteria</taxon>
        <taxon>Burkholderiales</taxon>
        <taxon>Alcaligenaceae</taxon>
        <taxon>Pigmentiphaga</taxon>
    </lineage>
</organism>
<dbReference type="InterPro" id="IPR009739">
    <property type="entry name" value="LprI-like_N"/>
</dbReference>
<name>A0A5C0B0V8_9BURK</name>
<dbReference type="AlphaFoldDB" id="A0A5C0B0V8"/>
<feature type="chain" id="PRO_5022845382" evidence="1">
    <location>
        <begin position="32"/>
        <end position="266"/>
    </location>
</feature>
<dbReference type="Gene3D" id="1.20.1270.180">
    <property type="match status" value="1"/>
</dbReference>